<evidence type="ECO:0000256" key="1">
    <source>
        <dbReference type="SAM" id="Phobius"/>
    </source>
</evidence>
<keyword evidence="1" id="KW-0472">Membrane</keyword>
<protein>
    <recommendedName>
        <fullName evidence="3">DUF304 domain-containing protein</fullName>
    </recommendedName>
</protein>
<evidence type="ECO:0008006" key="3">
    <source>
        <dbReference type="Google" id="ProtNLM"/>
    </source>
</evidence>
<reference evidence="2" key="1">
    <citation type="journal article" date="2015" name="Nature">
        <title>Complex archaea that bridge the gap between prokaryotes and eukaryotes.</title>
        <authorList>
            <person name="Spang A."/>
            <person name="Saw J.H."/>
            <person name="Jorgensen S.L."/>
            <person name="Zaremba-Niedzwiedzka K."/>
            <person name="Martijn J."/>
            <person name="Lind A.E."/>
            <person name="van Eijk R."/>
            <person name="Schleper C."/>
            <person name="Guy L."/>
            <person name="Ettema T.J."/>
        </authorList>
    </citation>
    <scope>NUCLEOTIDE SEQUENCE</scope>
</reference>
<keyword evidence="1" id="KW-1133">Transmembrane helix</keyword>
<evidence type="ECO:0000313" key="2">
    <source>
        <dbReference type="EMBL" id="KKL93057.1"/>
    </source>
</evidence>
<comment type="caution">
    <text evidence="2">The sequence shown here is derived from an EMBL/GenBank/DDBJ whole genome shotgun (WGS) entry which is preliminary data.</text>
</comment>
<sequence>MPRGDGPFRLRPRINLQGQIVYRNEAIAVALVIALFGGPMTAGGVFLLWDTKFAWEGVPTVIGAVLVIGGLFVLGLAIHRLFERQRLLLDPVQRVAVFTVKTLLGRRDVRCDYEDLRLCLHEMAYLTGRAYFPTTWRGWAVVFHLPGERFVIAQISALEAAERYAAETAEQAGIAWQRSTEKIELAGHELP</sequence>
<feature type="transmembrane region" description="Helical" evidence="1">
    <location>
        <begin position="61"/>
        <end position="82"/>
    </location>
</feature>
<organism evidence="2">
    <name type="scientific">marine sediment metagenome</name>
    <dbReference type="NCBI Taxonomy" id="412755"/>
    <lineage>
        <taxon>unclassified sequences</taxon>
        <taxon>metagenomes</taxon>
        <taxon>ecological metagenomes</taxon>
    </lineage>
</organism>
<accession>A0A0F9J1H0</accession>
<name>A0A0F9J1H0_9ZZZZ</name>
<feature type="transmembrane region" description="Helical" evidence="1">
    <location>
        <begin position="21"/>
        <end position="49"/>
    </location>
</feature>
<keyword evidence="1" id="KW-0812">Transmembrane</keyword>
<gene>
    <name evidence="2" type="ORF">LCGC14_1878500</name>
</gene>
<dbReference type="AlphaFoldDB" id="A0A0F9J1H0"/>
<dbReference type="EMBL" id="LAZR01019298">
    <property type="protein sequence ID" value="KKL93057.1"/>
    <property type="molecule type" value="Genomic_DNA"/>
</dbReference>
<proteinExistence type="predicted"/>